<keyword evidence="3" id="KW-0547">Nucleotide-binding</keyword>
<reference evidence="8 9" key="1">
    <citation type="submission" date="2019-10" db="EMBL/GenBank/DDBJ databases">
        <title>New species of Slilvanegrellaceae.</title>
        <authorList>
            <person name="Pitt A."/>
            <person name="Hahn M.W."/>
        </authorList>
    </citation>
    <scope>NUCLEOTIDE SEQUENCE [LARGE SCALE GENOMIC DNA]</scope>
    <source>
        <strain evidence="8 9">SP-Ram-0.45-NSY-1</strain>
    </source>
</reference>
<evidence type="ECO:0000259" key="7">
    <source>
        <dbReference type="Pfam" id="PF24621"/>
    </source>
</evidence>
<dbReference type="GO" id="GO:0000166">
    <property type="term" value="F:nucleotide binding"/>
    <property type="evidence" value="ECO:0007669"/>
    <property type="project" value="UniProtKB-KW"/>
</dbReference>
<evidence type="ECO:0000256" key="5">
    <source>
        <dbReference type="ARBA" id="ARBA00023239"/>
    </source>
</evidence>
<dbReference type="Gene3D" id="1.10.150.240">
    <property type="entry name" value="Putative phosphatase, domain 2"/>
    <property type="match status" value="1"/>
</dbReference>
<dbReference type="EMBL" id="WFLM01000003">
    <property type="protein sequence ID" value="KAB8038708.1"/>
    <property type="molecule type" value="Genomic_DNA"/>
</dbReference>
<dbReference type="GO" id="GO:0016787">
    <property type="term" value="F:hydrolase activity"/>
    <property type="evidence" value="ECO:0007669"/>
    <property type="project" value="UniProtKB-KW"/>
</dbReference>
<dbReference type="NCBIfam" id="TIGR01509">
    <property type="entry name" value="HAD-SF-IA-v3"/>
    <property type="match status" value="1"/>
</dbReference>
<dbReference type="InterPro" id="IPR050071">
    <property type="entry name" value="Dehydroquinate_synthase"/>
</dbReference>
<evidence type="ECO:0000313" key="8">
    <source>
        <dbReference type="EMBL" id="KAB8038708.1"/>
    </source>
</evidence>
<dbReference type="InterPro" id="IPR056179">
    <property type="entry name" value="DHQS_C"/>
</dbReference>
<dbReference type="InterPro" id="IPR035872">
    <property type="entry name" value="EEVS-like"/>
</dbReference>
<dbReference type="Gene3D" id="3.40.50.1970">
    <property type="match status" value="1"/>
</dbReference>
<accession>A0A6N6VRY2</accession>
<dbReference type="Pfam" id="PF01761">
    <property type="entry name" value="DHQ_synthase"/>
    <property type="match status" value="1"/>
</dbReference>
<comment type="caution">
    <text evidence="8">The sequence shown here is derived from an EMBL/GenBank/DDBJ whole genome shotgun (WGS) entry which is preliminary data.</text>
</comment>
<evidence type="ECO:0000256" key="3">
    <source>
        <dbReference type="ARBA" id="ARBA00022741"/>
    </source>
</evidence>
<dbReference type="SFLD" id="SFLDG01129">
    <property type="entry name" value="C1.5:_HAD__Beta-PGM__Phosphata"/>
    <property type="match status" value="1"/>
</dbReference>
<dbReference type="Pfam" id="PF13419">
    <property type="entry name" value="HAD_2"/>
    <property type="match status" value="1"/>
</dbReference>
<dbReference type="InterPro" id="IPR041492">
    <property type="entry name" value="HAD_2"/>
</dbReference>
<dbReference type="RefSeq" id="WP_153419958.1">
    <property type="nucleotide sequence ID" value="NZ_WFLM01000003.1"/>
</dbReference>
<organism evidence="8 9">
    <name type="scientific">Silvanigrella paludirubra</name>
    <dbReference type="NCBI Taxonomy" id="2499159"/>
    <lineage>
        <taxon>Bacteria</taxon>
        <taxon>Pseudomonadati</taxon>
        <taxon>Bdellovibrionota</taxon>
        <taxon>Oligoflexia</taxon>
        <taxon>Silvanigrellales</taxon>
        <taxon>Silvanigrellaceae</taxon>
        <taxon>Silvanigrella</taxon>
    </lineage>
</organism>
<dbReference type="CDD" id="cd07505">
    <property type="entry name" value="HAD_BPGM-like"/>
    <property type="match status" value="1"/>
</dbReference>
<keyword evidence="2" id="KW-0479">Metal-binding</keyword>
<protein>
    <submittedName>
        <fullName evidence="8">HAD-IA family hydrolase</fullName>
    </submittedName>
</protein>
<dbReference type="Gene3D" id="3.40.50.1000">
    <property type="entry name" value="HAD superfamily/HAD-like"/>
    <property type="match status" value="1"/>
</dbReference>
<name>A0A6N6VRY2_9BACT</name>
<feature type="domain" description="3-dehydroquinate synthase C-terminal" evidence="7">
    <location>
        <begin position="392"/>
        <end position="530"/>
    </location>
</feature>
<dbReference type="InterPro" id="IPR006439">
    <property type="entry name" value="HAD-SF_hydro_IA"/>
</dbReference>
<dbReference type="OrthoDB" id="5291726at2"/>
<keyword evidence="9" id="KW-1185">Reference proteome</keyword>
<dbReference type="Pfam" id="PF24621">
    <property type="entry name" value="DHQS_C"/>
    <property type="match status" value="1"/>
</dbReference>
<keyword evidence="8" id="KW-0378">Hydrolase</keyword>
<evidence type="ECO:0000256" key="4">
    <source>
        <dbReference type="ARBA" id="ARBA00023027"/>
    </source>
</evidence>
<comment type="cofactor">
    <cofactor evidence="1">
        <name>NAD(+)</name>
        <dbReference type="ChEBI" id="CHEBI:57540"/>
    </cofactor>
</comment>
<dbReference type="Proteomes" id="UP000437748">
    <property type="component" value="Unassembled WGS sequence"/>
</dbReference>
<dbReference type="InterPro" id="IPR023198">
    <property type="entry name" value="PGP-like_dom2"/>
</dbReference>
<dbReference type="GO" id="GO:0003856">
    <property type="term" value="F:3-dehydroquinate synthase activity"/>
    <property type="evidence" value="ECO:0007669"/>
    <property type="project" value="TreeGrafter"/>
</dbReference>
<dbReference type="SFLD" id="SFLDS00003">
    <property type="entry name" value="Haloacid_Dehalogenase"/>
    <property type="match status" value="1"/>
</dbReference>
<dbReference type="GO" id="GO:0046872">
    <property type="term" value="F:metal ion binding"/>
    <property type="evidence" value="ECO:0007669"/>
    <property type="project" value="UniProtKB-KW"/>
</dbReference>
<sequence>MEYLEKFIDFNKTELLIFDCDGTLMDTVWAHYKAWNDTYSLLGCVFVSNQEFVDTYAGTSGDELVKVLNHQLNYCLDVKKAIALKDEIFVKNYINKVKPFEKTLNIIKKYYGVLPLIVASGGETEVIRKMLAINNLTKYFVDIITINDVKLGKPEPDLFLEAAIRHKVAPENCLVFEDSEAGFQAARNANMKFIDIDKFEGKSFINEINGSIKSDSFIEYKIYELRNAFSTHSNIMFDKIFKEINAVFLILDSGLSKEQIYMINNFFDKFKIKYNSIIFESGEENKNITNVIKLITILDDFGVQRRSQPIVAIGGGVLTDLAGFVASIYRRGIPCIKIPTTLMGYIDASIGIKTGINFNQNKNRIGSFASPLCCILDSTFLRTLPDRELINGVGEIIKLGVIKNKYLFELLENHGVTSITDKFQNLLGRDILNISINDMIEELKYNFLELDLERIVDFGHTFSLVIEMSDDENLLHGEAVAVDILISSIIAFNRNLISISELSRIKELIKKFGLPISTKLSANKLYNSLQERVLHRDGYQRVPLPNGIGNHVFVNDINIDEISLALKNLNTFNRE</sequence>
<dbReference type="GO" id="GO:0017000">
    <property type="term" value="P:antibiotic biosynthetic process"/>
    <property type="evidence" value="ECO:0007669"/>
    <property type="project" value="InterPro"/>
</dbReference>
<feature type="domain" description="3-dehydroquinate synthase N-terminal" evidence="6">
    <location>
        <begin position="277"/>
        <end position="390"/>
    </location>
</feature>
<dbReference type="Gene3D" id="1.20.1090.10">
    <property type="entry name" value="Dehydroquinate synthase-like - alpha domain"/>
    <property type="match status" value="1"/>
</dbReference>
<keyword evidence="5" id="KW-0456">Lyase</keyword>
<gene>
    <name evidence="8" type="ORF">GCL60_07540</name>
</gene>
<evidence type="ECO:0000256" key="1">
    <source>
        <dbReference type="ARBA" id="ARBA00001911"/>
    </source>
</evidence>
<evidence type="ECO:0000256" key="2">
    <source>
        <dbReference type="ARBA" id="ARBA00022723"/>
    </source>
</evidence>
<dbReference type="InterPro" id="IPR036412">
    <property type="entry name" value="HAD-like_sf"/>
</dbReference>
<dbReference type="InterPro" id="IPR023214">
    <property type="entry name" value="HAD_sf"/>
</dbReference>
<dbReference type="SUPFAM" id="SSF56784">
    <property type="entry name" value="HAD-like"/>
    <property type="match status" value="1"/>
</dbReference>
<dbReference type="PANTHER" id="PTHR43622:SF3">
    <property type="entry name" value="2-EPI-5-EPI-VALIOLONE SYNTHASE"/>
    <property type="match status" value="1"/>
</dbReference>
<keyword evidence="4" id="KW-0520">NAD</keyword>
<evidence type="ECO:0000259" key="6">
    <source>
        <dbReference type="Pfam" id="PF01761"/>
    </source>
</evidence>
<proteinExistence type="predicted"/>
<dbReference type="InterPro" id="IPR030960">
    <property type="entry name" value="DHQS/DOIS_N"/>
</dbReference>
<dbReference type="PANTHER" id="PTHR43622">
    <property type="entry name" value="3-DEHYDROQUINATE SYNTHASE"/>
    <property type="match status" value="1"/>
</dbReference>
<dbReference type="SUPFAM" id="SSF56796">
    <property type="entry name" value="Dehydroquinate synthase-like"/>
    <property type="match status" value="1"/>
</dbReference>
<dbReference type="CDD" id="cd08199">
    <property type="entry name" value="EEVS"/>
    <property type="match status" value="1"/>
</dbReference>
<dbReference type="AlphaFoldDB" id="A0A6N6VRY2"/>
<evidence type="ECO:0000313" key="9">
    <source>
        <dbReference type="Proteomes" id="UP000437748"/>
    </source>
</evidence>